<evidence type="ECO:0000256" key="3">
    <source>
        <dbReference type="ARBA" id="ARBA00022723"/>
    </source>
</evidence>
<evidence type="ECO:0000256" key="4">
    <source>
        <dbReference type="ARBA" id="ARBA00023002"/>
    </source>
</evidence>
<dbReference type="PROSITE" id="PS00086">
    <property type="entry name" value="CYTOCHROME_P450"/>
    <property type="match status" value="1"/>
</dbReference>
<organism evidence="7 8">
    <name type="scientific">Aspergillus udagawae</name>
    <dbReference type="NCBI Taxonomy" id="91492"/>
    <lineage>
        <taxon>Eukaryota</taxon>
        <taxon>Fungi</taxon>
        <taxon>Dikarya</taxon>
        <taxon>Ascomycota</taxon>
        <taxon>Pezizomycotina</taxon>
        <taxon>Eurotiomycetes</taxon>
        <taxon>Eurotiomycetidae</taxon>
        <taxon>Eurotiales</taxon>
        <taxon>Aspergillaceae</taxon>
        <taxon>Aspergillus</taxon>
        <taxon>Aspergillus subgen. Fumigati</taxon>
    </lineage>
</organism>
<protein>
    <submittedName>
        <fullName evidence="7">P450 monooxygenase</fullName>
    </submittedName>
</protein>
<dbReference type="InterPro" id="IPR017972">
    <property type="entry name" value="Cyt_P450_CS"/>
</dbReference>
<dbReference type="Proteomes" id="UP000465266">
    <property type="component" value="Unassembled WGS sequence"/>
</dbReference>
<dbReference type="Pfam" id="PF00067">
    <property type="entry name" value="p450"/>
    <property type="match status" value="1"/>
</dbReference>
<keyword evidence="3 6" id="KW-0479">Metal-binding</keyword>
<dbReference type="InterPro" id="IPR036396">
    <property type="entry name" value="Cyt_P450_sf"/>
</dbReference>
<dbReference type="PANTHER" id="PTHR24305">
    <property type="entry name" value="CYTOCHROME P450"/>
    <property type="match status" value="1"/>
</dbReference>
<feature type="non-terminal residue" evidence="7">
    <location>
        <position position="1"/>
    </location>
</feature>
<keyword evidence="8" id="KW-1185">Reference proteome</keyword>
<evidence type="ECO:0000256" key="5">
    <source>
        <dbReference type="ARBA" id="ARBA00023004"/>
    </source>
</evidence>
<dbReference type="EMBL" id="BLKG01000027">
    <property type="protein sequence ID" value="GFF82393.1"/>
    <property type="molecule type" value="Genomic_DNA"/>
</dbReference>
<dbReference type="Gene3D" id="1.10.630.10">
    <property type="entry name" value="Cytochrome P450"/>
    <property type="match status" value="1"/>
</dbReference>
<sequence length="420" mass="47164">PIVRITPTMLMFADTSMIPTIYHRRDTKSRFYPDCLVDEPGLVLLRDPQRHSAQRRLLGAPYALSNIQKLEPIMEKHIVKWLDTIKIRYAQQEKPLSLPEWATFLSYDTLTDLTFRNPLGFIDKASDVDGLIKNLRLGGRIISAVCSLYTILEFVAATWARNLLMVRPGMGFGPRRVMKKASEVLKERAEALAESRTIKPVKGDRAYDFLQAAFSVWVKSMMDARTPDGHFMTAERIQTELFVIMSAGTEGFGSTASGLMVEVLSHPTILERVLAEIKGAAEAGKLSYPVPTYAEVAQHLPFYVACVQESLRLHPLTSSLLPREITVSDPELVVNGRVVPIGTEVACNAWICGRDRALYGPDAEEYNPDRWLSDPEQAKTYEKYNFSFGYGSRTCIGKHLAKAMLYKTLVAVRTCPLFPL</sequence>
<keyword evidence="5 6" id="KW-0408">Iron</keyword>
<name>A0ABQ1AI86_9EURO</name>
<dbReference type="GO" id="GO:0004497">
    <property type="term" value="F:monooxygenase activity"/>
    <property type="evidence" value="ECO:0007669"/>
    <property type="project" value="UniProtKB-KW"/>
</dbReference>
<dbReference type="SUPFAM" id="SSF48264">
    <property type="entry name" value="Cytochrome P450"/>
    <property type="match status" value="1"/>
</dbReference>
<evidence type="ECO:0000313" key="8">
    <source>
        <dbReference type="Proteomes" id="UP000465266"/>
    </source>
</evidence>
<dbReference type="InterPro" id="IPR050121">
    <property type="entry name" value="Cytochrome_P450_monoxygenase"/>
</dbReference>
<evidence type="ECO:0000256" key="1">
    <source>
        <dbReference type="ARBA" id="ARBA00001971"/>
    </source>
</evidence>
<dbReference type="PRINTS" id="PR00385">
    <property type="entry name" value="P450"/>
</dbReference>
<dbReference type="PANTHER" id="PTHR24305:SF85">
    <property type="entry name" value="P450, PUTATIVE (EUROFUNG)-RELATED"/>
    <property type="match status" value="1"/>
</dbReference>
<comment type="cofactor">
    <cofactor evidence="1">
        <name>heme</name>
        <dbReference type="ChEBI" id="CHEBI:30413"/>
    </cofactor>
</comment>
<reference evidence="7 8" key="1">
    <citation type="submission" date="2020-01" db="EMBL/GenBank/DDBJ databases">
        <title>Draft genome sequence of Aspergillus udagawae IFM 53868.</title>
        <authorList>
            <person name="Takahashi H."/>
            <person name="Yaguchi T."/>
        </authorList>
    </citation>
    <scope>NUCLEOTIDE SEQUENCE [LARGE SCALE GENOMIC DNA]</scope>
    <source>
        <strain evidence="7 8">IFM 53868</strain>
    </source>
</reference>
<evidence type="ECO:0000256" key="2">
    <source>
        <dbReference type="ARBA" id="ARBA00010617"/>
    </source>
</evidence>
<keyword evidence="4 6" id="KW-0560">Oxidoreductase</keyword>
<evidence type="ECO:0000256" key="6">
    <source>
        <dbReference type="RuleBase" id="RU000461"/>
    </source>
</evidence>
<keyword evidence="6 7" id="KW-0503">Monooxygenase</keyword>
<evidence type="ECO:0000313" key="7">
    <source>
        <dbReference type="EMBL" id="GFF82393.1"/>
    </source>
</evidence>
<dbReference type="InterPro" id="IPR001128">
    <property type="entry name" value="Cyt_P450"/>
</dbReference>
<accession>A0ABQ1AI86</accession>
<comment type="caution">
    <text evidence="7">The sequence shown here is derived from an EMBL/GenBank/DDBJ whole genome shotgun (WGS) entry which is preliminary data.</text>
</comment>
<keyword evidence="6" id="KW-0349">Heme</keyword>
<gene>
    <name evidence="7" type="ORF">IFM53868_03451</name>
</gene>
<comment type="similarity">
    <text evidence="2 6">Belongs to the cytochrome P450 family.</text>
</comment>
<proteinExistence type="inferred from homology"/>